<protein>
    <submittedName>
        <fullName evidence="12">EmrB/QacA subfamily drug resistance transporter</fullName>
    </submittedName>
</protein>
<evidence type="ECO:0000256" key="3">
    <source>
        <dbReference type="ARBA" id="ARBA00022448"/>
    </source>
</evidence>
<feature type="transmembrane region" description="Helical" evidence="9">
    <location>
        <begin position="186"/>
        <end position="207"/>
    </location>
</feature>
<evidence type="ECO:0000313" key="11">
    <source>
        <dbReference type="EMBL" id="GGL05394.1"/>
    </source>
</evidence>
<evidence type="ECO:0000256" key="5">
    <source>
        <dbReference type="ARBA" id="ARBA00022692"/>
    </source>
</evidence>
<evidence type="ECO:0000256" key="4">
    <source>
        <dbReference type="ARBA" id="ARBA00022475"/>
    </source>
</evidence>
<feature type="domain" description="Major facilitator superfamily (MFS) profile" evidence="10">
    <location>
        <begin position="27"/>
        <end position="470"/>
    </location>
</feature>
<evidence type="ECO:0000313" key="12">
    <source>
        <dbReference type="EMBL" id="MBM7803974.1"/>
    </source>
</evidence>
<accession>A0A8H9GC79</accession>
<dbReference type="InterPro" id="IPR020846">
    <property type="entry name" value="MFS_dom"/>
</dbReference>
<dbReference type="Proteomes" id="UP000648535">
    <property type="component" value="Unassembled WGS sequence"/>
</dbReference>
<reference evidence="11" key="1">
    <citation type="journal article" date="2014" name="Int. J. Syst. Evol. Microbiol.">
        <title>Complete genome sequence of Corynebacterium casei LMG S-19264T (=DSM 44701T), isolated from a smear-ripened cheese.</title>
        <authorList>
            <consortium name="US DOE Joint Genome Institute (JGI-PGF)"/>
            <person name="Walter F."/>
            <person name="Albersmeier A."/>
            <person name="Kalinowski J."/>
            <person name="Ruckert C."/>
        </authorList>
    </citation>
    <scope>NUCLEOTIDE SEQUENCE</scope>
    <source>
        <strain evidence="11">JCM 1480</strain>
    </source>
</reference>
<dbReference type="NCBIfam" id="TIGR00711">
    <property type="entry name" value="efflux_EmrB"/>
    <property type="match status" value="1"/>
</dbReference>
<keyword evidence="7 9" id="KW-0472">Membrane</keyword>
<organism evidence="11 13">
    <name type="scientific">Curtobacterium luteum</name>
    <dbReference type="NCBI Taxonomy" id="33881"/>
    <lineage>
        <taxon>Bacteria</taxon>
        <taxon>Bacillati</taxon>
        <taxon>Actinomycetota</taxon>
        <taxon>Actinomycetes</taxon>
        <taxon>Micrococcales</taxon>
        <taxon>Microbacteriaceae</taxon>
        <taxon>Curtobacterium</taxon>
    </lineage>
</organism>
<feature type="transmembrane region" description="Helical" evidence="9">
    <location>
        <begin position="325"/>
        <end position="342"/>
    </location>
</feature>
<reference evidence="12 14" key="3">
    <citation type="submission" date="2021-01" db="EMBL/GenBank/DDBJ databases">
        <title>Sequencing the genomes of 1000 actinobacteria strains.</title>
        <authorList>
            <person name="Klenk H.-P."/>
        </authorList>
    </citation>
    <scope>NUCLEOTIDE SEQUENCE [LARGE SCALE GENOMIC DNA]</scope>
    <source>
        <strain evidence="12 14">DSM 20542</strain>
    </source>
</reference>
<dbReference type="InterPro" id="IPR036259">
    <property type="entry name" value="MFS_trans_sf"/>
</dbReference>
<dbReference type="Pfam" id="PF07690">
    <property type="entry name" value="MFS_1"/>
    <property type="match status" value="1"/>
</dbReference>
<reference evidence="11" key="2">
    <citation type="submission" date="2020-09" db="EMBL/GenBank/DDBJ databases">
        <authorList>
            <person name="Sun Q."/>
            <person name="Ohkuma M."/>
        </authorList>
    </citation>
    <scope>NUCLEOTIDE SEQUENCE</scope>
    <source>
        <strain evidence="11">JCM 1480</strain>
    </source>
</reference>
<comment type="caution">
    <text evidence="11">The sequence shown here is derived from an EMBL/GenBank/DDBJ whole genome shotgun (WGS) entry which is preliminary data.</text>
</comment>
<evidence type="ECO:0000313" key="13">
    <source>
        <dbReference type="Proteomes" id="UP000648535"/>
    </source>
</evidence>
<dbReference type="EMBL" id="JAFBCG010000001">
    <property type="protein sequence ID" value="MBM7803974.1"/>
    <property type="molecule type" value="Genomic_DNA"/>
</dbReference>
<gene>
    <name evidence="11" type="ORF">GCM10009769_24440</name>
    <name evidence="12" type="ORF">JOE58_003225</name>
</gene>
<dbReference type="Gene3D" id="1.20.1720.10">
    <property type="entry name" value="Multidrug resistance protein D"/>
    <property type="match status" value="1"/>
</dbReference>
<dbReference type="RefSeq" id="WP_175327410.1">
    <property type="nucleotide sequence ID" value="NZ_BMOI01000010.1"/>
</dbReference>
<feature type="transmembrane region" description="Helical" evidence="9">
    <location>
        <begin position="288"/>
        <end position="313"/>
    </location>
</feature>
<proteinExistence type="inferred from homology"/>
<feature type="transmembrane region" description="Helical" evidence="9">
    <location>
        <begin position="250"/>
        <end position="268"/>
    </location>
</feature>
<dbReference type="PANTHER" id="PTHR23501:SF197">
    <property type="entry name" value="COMD"/>
    <property type="match status" value="1"/>
</dbReference>
<feature type="transmembrane region" description="Helical" evidence="9">
    <location>
        <begin position="121"/>
        <end position="141"/>
    </location>
</feature>
<evidence type="ECO:0000256" key="9">
    <source>
        <dbReference type="SAM" id="Phobius"/>
    </source>
</evidence>
<evidence type="ECO:0000256" key="7">
    <source>
        <dbReference type="ARBA" id="ARBA00023136"/>
    </source>
</evidence>
<feature type="compositionally biased region" description="Low complexity" evidence="8">
    <location>
        <begin position="750"/>
        <end position="763"/>
    </location>
</feature>
<keyword evidence="6 9" id="KW-1133">Transmembrane helix</keyword>
<feature type="compositionally biased region" description="Low complexity" evidence="8">
    <location>
        <begin position="600"/>
        <end position="613"/>
    </location>
</feature>
<comment type="similarity">
    <text evidence="2">Belongs to the major facilitator superfamily. TCR/Tet family.</text>
</comment>
<evidence type="ECO:0000259" key="10">
    <source>
        <dbReference type="PROSITE" id="PS50850"/>
    </source>
</evidence>
<keyword evidence="5 9" id="KW-0812">Transmembrane</keyword>
<dbReference type="CDD" id="cd17502">
    <property type="entry name" value="MFS_Azr1_MDR_like"/>
    <property type="match status" value="1"/>
</dbReference>
<feature type="transmembrane region" description="Helical" evidence="9">
    <location>
        <begin position="24"/>
        <end position="49"/>
    </location>
</feature>
<keyword evidence="3" id="KW-0813">Transport</keyword>
<feature type="compositionally biased region" description="Low complexity" evidence="8">
    <location>
        <begin position="682"/>
        <end position="714"/>
    </location>
</feature>
<feature type="region of interest" description="Disordered" evidence="8">
    <location>
        <begin position="595"/>
        <end position="614"/>
    </location>
</feature>
<feature type="transmembrane region" description="Helical" evidence="9">
    <location>
        <begin position="354"/>
        <end position="373"/>
    </location>
</feature>
<feature type="transmembrane region" description="Helical" evidence="9">
    <location>
        <begin position="379"/>
        <end position="402"/>
    </location>
</feature>
<evidence type="ECO:0000256" key="8">
    <source>
        <dbReference type="SAM" id="MobiDB-lite"/>
    </source>
</evidence>
<feature type="transmembrane region" description="Helical" evidence="9">
    <location>
        <begin position="422"/>
        <end position="443"/>
    </location>
</feature>
<feature type="transmembrane region" description="Helical" evidence="9">
    <location>
        <begin position="92"/>
        <end position="115"/>
    </location>
</feature>
<name>A0A8H9GC79_9MICO</name>
<feature type="region of interest" description="Disordered" evidence="8">
    <location>
        <begin position="677"/>
        <end position="813"/>
    </location>
</feature>
<comment type="subcellular location">
    <subcellularLocation>
        <location evidence="1">Cell membrane</location>
        <topology evidence="1">Multi-pass membrane protein</topology>
    </subcellularLocation>
</comment>
<keyword evidence="4" id="KW-1003">Cell membrane</keyword>
<evidence type="ECO:0000313" key="14">
    <source>
        <dbReference type="Proteomes" id="UP000746584"/>
    </source>
</evidence>
<keyword evidence="14" id="KW-1185">Reference proteome</keyword>
<dbReference type="InterPro" id="IPR011701">
    <property type="entry name" value="MFS"/>
</dbReference>
<dbReference type="EMBL" id="BMOI01000010">
    <property type="protein sequence ID" value="GGL05394.1"/>
    <property type="molecule type" value="Genomic_DNA"/>
</dbReference>
<evidence type="ECO:0000256" key="6">
    <source>
        <dbReference type="ARBA" id="ARBA00022989"/>
    </source>
</evidence>
<evidence type="ECO:0000256" key="1">
    <source>
        <dbReference type="ARBA" id="ARBA00004651"/>
    </source>
</evidence>
<feature type="transmembrane region" description="Helical" evidence="9">
    <location>
        <begin position="219"/>
        <end position="238"/>
    </location>
</feature>
<sequence>MTQTATAPAAPTTSSNAVMNHRQILLVIYGLMAGMFLGALDQTIVGTAIRTIGDDLHGLDQQAWVTTGYLIASTITTPIYGKLSDIFGRRPLFLTAIGIFIVGSLFASFSTSMLMLAGFRALQGLGAGGLMSLPLAIMGDMLAPRERAKYQGYFLAVFGISSVIGPLVGGLFAGANEIVFIAGWRWVFLINVPIGVIALVMVLTFLHLPKFGDRGKPRIDWWGAALVIVTLVPLLLIAEQGRDWGWSSPGAFACYGIGAAGLIAFVIVERAMGDDAILPLKLFHSRVFSMAAVLSVLVGFGMFGAMLTIPLYLQIVKGVTPTESGFSMLPMVLGLMIASIASGQIISRTGKYQVFPVTGTAFTAIGFTVLTFLTADSPLWFLMLGMFGIGLGLGQLMQTLTLAAQNSVSPRDIGVATSAATFFRQIGGTMGTAVLLSVLFSLMPTNITTALQNETTLKSSLNAALTPSVANASENKPVMDQIWNKIVDPIQSNVQDQLNSAAVQAKEAADAAVTKQVTAKVEQAVAAGQVPAASADTVIAQQVAAAKSDAEQQALETVAAKAKADVVDGTLQVDYADATQRKNVVDEVAPTIKKQLEKGSTSSTSSSTTSDTSFLNGADPRLARSFLVGFSSSAVTVYSVGLGVILLAFVLTWFFRVPPLRKVSALQEQANAAKDDSDRLAADAQQAAANTGSLVTPHTGSVPVVPTSPDVTVPTRDRSGGAASPATPVASDGRSAPVSPGTTDTRAPLPGATTHGAHSAAAPVDEPPTTTGAIRTRPAHAAPAAEPTATDVDATSASTQDDPAEAIRASRPV</sequence>
<dbReference type="PROSITE" id="PS50850">
    <property type="entry name" value="MFS"/>
    <property type="match status" value="1"/>
</dbReference>
<dbReference type="GO" id="GO:0022857">
    <property type="term" value="F:transmembrane transporter activity"/>
    <property type="evidence" value="ECO:0007669"/>
    <property type="project" value="InterPro"/>
</dbReference>
<feature type="transmembrane region" description="Helical" evidence="9">
    <location>
        <begin position="153"/>
        <end position="174"/>
    </location>
</feature>
<dbReference type="SUPFAM" id="SSF103473">
    <property type="entry name" value="MFS general substrate transporter"/>
    <property type="match status" value="1"/>
</dbReference>
<dbReference type="InterPro" id="IPR004638">
    <property type="entry name" value="EmrB-like"/>
</dbReference>
<dbReference type="GO" id="GO:0005886">
    <property type="term" value="C:plasma membrane"/>
    <property type="evidence" value="ECO:0007669"/>
    <property type="project" value="UniProtKB-SubCell"/>
</dbReference>
<evidence type="ECO:0000256" key="2">
    <source>
        <dbReference type="ARBA" id="ARBA00007520"/>
    </source>
</evidence>
<dbReference type="Gene3D" id="1.20.1250.20">
    <property type="entry name" value="MFS general substrate transporter like domains"/>
    <property type="match status" value="1"/>
</dbReference>
<dbReference type="PANTHER" id="PTHR23501">
    <property type="entry name" value="MAJOR FACILITATOR SUPERFAMILY"/>
    <property type="match status" value="1"/>
</dbReference>
<dbReference type="FunFam" id="1.20.1720.10:FF:000004">
    <property type="entry name" value="EmrB/QacA family drug resistance transporter"/>
    <property type="match status" value="1"/>
</dbReference>
<feature type="compositionally biased region" description="Low complexity" evidence="8">
    <location>
        <begin position="773"/>
        <end position="801"/>
    </location>
</feature>
<dbReference type="AlphaFoldDB" id="A0A8H9GC79"/>
<feature type="transmembrane region" description="Helical" evidence="9">
    <location>
        <begin position="635"/>
        <end position="655"/>
    </location>
</feature>
<dbReference type="Proteomes" id="UP000746584">
    <property type="component" value="Unassembled WGS sequence"/>
</dbReference>